<reference evidence="2" key="1">
    <citation type="submission" date="2021-06" db="EMBL/GenBank/DDBJ databases">
        <title>44 bacteria genomes isolated from Dapeng, Shenzhen.</title>
        <authorList>
            <person name="Zheng W."/>
            <person name="Yu S."/>
            <person name="Huang Y."/>
        </authorList>
    </citation>
    <scope>NUCLEOTIDE SEQUENCE</scope>
    <source>
        <strain evidence="2">DP5N28-2</strain>
    </source>
</reference>
<dbReference type="EMBL" id="JAHVHU010000009">
    <property type="protein sequence ID" value="MBY5958483.1"/>
    <property type="molecule type" value="Genomic_DNA"/>
</dbReference>
<sequence length="159" mass="17629">MSVFITSVMGVIFISFISVGNEADQVIFENMDEQAKARHYTAVADNYLKGLNEQNLELIMSLYADNATVEDPVGSEIVSGKEAVYKFYSGAVTMDLSLMRTGPVRVAGVEAAFPFQLRMDVDGVPMVTDIIDVFHFNEEGKIVSMRAFWGPSNRRKATE</sequence>
<comment type="caution">
    <text evidence="2">The sequence shown here is derived from an EMBL/GenBank/DDBJ whole genome shotgun (WGS) entry which is preliminary data.</text>
</comment>
<dbReference type="InterPro" id="IPR032710">
    <property type="entry name" value="NTF2-like_dom_sf"/>
</dbReference>
<protein>
    <submittedName>
        <fullName evidence="2">Nuclear transport factor 2 family protein</fullName>
    </submittedName>
</protein>
<dbReference type="Pfam" id="PF12680">
    <property type="entry name" value="SnoaL_2"/>
    <property type="match status" value="1"/>
</dbReference>
<feature type="domain" description="SnoaL-like" evidence="1">
    <location>
        <begin position="46"/>
        <end position="145"/>
    </location>
</feature>
<dbReference type="Proteomes" id="UP000753961">
    <property type="component" value="Unassembled WGS sequence"/>
</dbReference>
<proteinExistence type="predicted"/>
<keyword evidence="3" id="KW-1185">Reference proteome</keyword>
<evidence type="ECO:0000259" key="1">
    <source>
        <dbReference type="Pfam" id="PF12680"/>
    </source>
</evidence>
<name>A0A953LAA0_9BACT</name>
<evidence type="ECO:0000313" key="3">
    <source>
        <dbReference type="Proteomes" id="UP000753961"/>
    </source>
</evidence>
<evidence type="ECO:0000313" key="2">
    <source>
        <dbReference type="EMBL" id="MBY5958483.1"/>
    </source>
</evidence>
<gene>
    <name evidence="2" type="ORF">KUV50_10090</name>
</gene>
<dbReference type="AlphaFoldDB" id="A0A953LAA0"/>
<dbReference type="InterPro" id="IPR037401">
    <property type="entry name" value="SnoaL-like"/>
</dbReference>
<accession>A0A953LAA0</accession>
<dbReference type="SUPFAM" id="SSF54427">
    <property type="entry name" value="NTF2-like"/>
    <property type="match status" value="1"/>
</dbReference>
<dbReference type="RefSeq" id="WP_222580023.1">
    <property type="nucleotide sequence ID" value="NZ_JAHVHU010000009.1"/>
</dbReference>
<organism evidence="2 3">
    <name type="scientific">Membranihabitans marinus</name>
    <dbReference type="NCBI Taxonomy" id="1227546"/>
    <lineage>
        <taxon>Bacteria</taxon>
        <taxon>Pseudomonadati</taxon>
        <taxon>Bacteroidota</taxon>
        <taxon>Saprospiria</taxon>
        <taxon>Saprospirales</taxon>
        <taxon>Saprospiraceae</taxon>
        <taxon>Membranihabitans</taxon>
    </lineage>
</organism>
<dbReference type="Gene3D" id="3.10.450.50">
    <property type="match status" value="1"/>
</dbReference>